<evidence type="ECO:0000313" key="2">
    <source>
        <dbReference type="Proteomes" id="UP000239907"/>
    </source>
</evidence>
<sequence length="160" mass="18260">MNKPLPNNTTEDQRGELVGEWEVEGGSCKVNFNSKGVGHLARLEWDDESGQFEVERQSFIVTQVGDDLYLSLQHEDEEDVSSYKLVQCIVSEENLVVWVPDTERFEELIKQKKLTAKVTHGKHSTDVALTSSPKEIVEVLKIEKGLFKYKEPLVLKRLTK</sequence>
<reference evidence="1 2" key="1">
    <citation type="submission" date="2016-12" db="EMBL/GenBank/DDBJ databases">
        <title>Study of bacterial adaptation to deep sea.</title>
        <authorList>
            <person name="Song J."/>
            <person name="Yoshizawa S."/>
            <person name="Kogure K."/>
        </authorList>
    </citation>
    <scope>NUCLEOTIDE SEQUENCE [LARGE SCALE GENOMIC DNA]</scope>
    <source>
        <strain evidence="1 2">SAORIC-165</strain>
    </source>
</reference>
<gene>
    <name evidence="1" type="ORF">BSZ32_17810</name>
</gene>
<protein>
    <submittedName>
        <fullName evidence="1">Uncharacterized protein</fullName>
    </submittedName>
</protein>
<dbReference type="Proteomes" id="UP000239907">
    <property type="component" value="Unassembled WGS sequence"/>
</dbReference>
<name>A0A2S7U561_9BACT</name>
<organism evidence="1 2">
    <name type="scientific">Rubritalea profundi</name>
    <dbReference type="NCBI Taxonomy" id="1658618"/>
    <lineage>
        <taxon>Bacteria</taxon>
        <taxon>Pseudomonadati</taxon>
        <taxon>Verrucomicrobiota</taxon>
        <taxon>Verrucomicrobiia</taxon>
        <taxon>Verrucomicrobiales</taxon>
        <taxon>Rubritaleaceae</taxon>
        <taxon>Rubritalea</taxon>
    </lineage>
</organism>
<dbReference type="EMBL" id="MQWA01000001">
    <property type="protein sequence ID" value="PQJ30145.1"/>
    <property type="molecule type" value="Genomic_DNA"/>
</dbReference>
<keyword evidence="2" id="KW-1185">Reference proteome</keyword>
<dbReference type="AlphaFoldDB" id="A0A2S7U561"/>
<comment type="caution">
    <text evidence="1">The sequence shown here is derived from an EMBL/GenBank/DDBJ whole genome shotgun (WGS) entry which is preliminary data.</text>
</comment>
<proteinExistence type="predicted"/>
<evidence type="ECO:0000313" key="1">
    <source>
        <dbReference type="EMBL" id="PQJ30145.1"/>
    </source>
</evidence>
<accession>A0A2S7U561</accession>